<keyword evidence="1" id="KW-1133">Transmembrane helix</keyword>
<proteinExistence type="predicted"/>
<evidence type="ECO:0000313" key="2">
    <source>
        <dbReference type="EMBL" id="MEQ3353062.1"/>
    </source>
</evidence>
<evidence type="ECO:0000256" key="1">
    <source>
        <dbReference type="SAM" id="Phobius"/>
    </source>
</evidence>
<name>A0ABV1J747_9FIRM</name>
<sequence length="82" mass="9655">MRKDFKQIGYAISLFFLGLLAWNPWIGLPNDVVIDTREYELRLLFILVILLMLPRALETVDYNRAAEKNEGKDEKEDEVQKQ</sequence>
<dbReference type="EMBL" id="JBBNPS010000003">
    <property type="protein sequence ID" value="MEQ3353062.1"/>
    <property type="molecule type" value="Genomic_DNA"/>
</dbReference>
<evidence type="ECO:0000313" key="3">
    <source>
        <dbReference type="Proteomes" id="UP001481872"/>
    </source>
</evidence>
<feature type="transmembrane region" description="Helical" evidence="1">
    <location>
        <begin position="39"/>
        <end position="57"/>
    </location>
</feature>
<dbReference type="RefSeq" id="WP_148471937.1">
    <property type="nucleotide sequence ID" value="NZ_JAOQJD010000002.1"/>
</dbReference>
<gene>
    <name evidence="2" type="ORF">AAA081_01925</name>
</gene>
<comment type="caution">
    <text evidence="2">The sequence shown here is derived from an EMBL/GenBank/DDBJ whole genome shotgun (WGS) entry which is preliminary data.</text>
</comment>
<organism evidence="2 3">
    <name type="scientific">Aedoeadaptatus acetigenes</name>
    <dbReference type="NCBI Taxonomy" id="2981723"/>
    <lineage>
        <taxon>Bacteria</taxon>
        <taxon>Bacillati</taxon>
        <taxon>Bacillota</taxon>
        <taxon>Tissierellia</taxon>
        <taxon>Tissierellales</taxon>
        <taxon>Peptoniphilaceae</taxon>
        <taxon>Aedoeadaptatus</taxon>
    </lineage>
</organism>
<dbReference type="Proteomes" id="UP001481872">
    <property type="component" value="Unassembled WGS sequence"/>
</dbReference>
<keyword evidence="1" id="KW-0472">Membrane</keyword>
<feature type="transmembrane region" description="Helical" evidence="1">
    <location>
        <begin position="7"/>
        <end position="27"/>
    </location>
</feature>
<keyword evidence="1" id="KW-0812">Transmembrane</keyword>
<protein>
    <submittedName>
        <fullName evidence="2">Uncharacterized protein</fullName>
    </submittedName>
</protein>
<accession>A0ABV1J747</accession>
<keyword evidence="3" id="KW-1185">Reference proteome</keyword>
<reference evidence="2 3" key="1">
    <citation type="submission" date="2024-04" db="EMBL/GenBank/DDBJ databases">
        <title>Human intestinal bacterial collection.</title>
        <authorList>
            <person name="Pauvert C."/>
            <person name="Hitch T.C.A."/>
            <person name="Clavel T."/>
        </authorList>
    </citation>
    <scope>NUCLEOTIDE SEQUENCE [LARGE SCALE GENOMIC DNA]</scope>
    <source>
        <strain evidence="2 3">CLA-SR-H026</strain>
    </source>
</reference>